<gene>
    <name evidence="1" type="ordered locus">Nmag_3117</name>
</gene>
<evidence type="ECO:0000313" key="2">
    <source>
        <dbReference type="Proteomes" id="UP000001879"/>
    </source>
</evidence>
<dbReference type="AlphaFoldDB" id="D3SRP5"/>
<dbReference type="Proteomes" id="UP000001879">
    <property type="component" value="Chromosome"/>
</dbReference>
<evidence type="ECO:0000313" key="1">
    <source>
        <dbReference type="EMBL" id="ADD06669.1"/>
    </source>
</evidence>
<reference evidence="1 2" key="2">
    <citation type="journal article" date="2012" name="BMC Genomics">
        <title>A comparative genomics perspective on the genetic content of the alkaliphilic haloarchaeon Natrialba magadii ATCC 43099T.</title>
        <authorList>
            <person name="Siddaramappa S."/>
            <person name="Challacombe J.F."/>
            <person name="Decastro R.E."/>
            <person name="Pfeiffer F."/>
            <person name="Sastre D.E."/>
            <person name="Gimenez M.I."/>
            <person name="Paggi R.A."/>
            <person name="Detter J.C."/>
            <person name="Davenport K.W."/>
            <person name="Goodwin L.A."/>
            <person name="Kyrpides N."/>
            <person name="Tapia R."/>
            <person name="Pitluck S."/>
            <person name="Lucas S."/>
            <person name="Woyke T."/>
            <person name="Maupin-Furlow J.A."/>
        </authorList>
    </citation>
    <scope>NUCLEOTIDE SEQUENCE [LARGE SCALE GENOMIC DNA]</scope>
    <source>
        <strain evidence="2">ATCC 43099 / DSM 3394 / CCM 3739 / CIP 104546 / IAM 13178 / JCM 8861 / NBRC 102185 / NCIMB 2190 / MS3</strain>
    </source>
</reference>
<dbReference type="KEGG" id="nmg:Nmag_3117"/>
<sequence>MNNEHSQSGPLQRRDILTMSAAGCMGVAIGWTGAQLDAGLLDGDLEPVAALDMRSIHEETTRLLQINLPGERDATMIDDVRVLARKLALAPASGTVAGILDGSDVAATGVRSVLQMGLTDGTTATRLWTNWDDDEVLGNLGLDDSIQETTQRAETIYETDSLAATIRPTIVGEPDAVRRFAGLRNDSQHAGGNIVSVHERSLPEGDVAFSCIETDTTAAAEWQLHDPVRELWGKLVYGTDECVARVSVLTPADERDDLAETLSQELISRDDEDGLLPQSIANNTDITTQGGTRVLIEYRGSVEEFTNTAEVFLSAVLDFYIE</sequence>
<keyword evidence="2" id="KW-1185">Reference proteome</keyword>
<dbReference type="EMBL" id="CP001932">
    <property type="protein sequence ID" value="ADD06669.1"/>
    <property type="molecule type" value="Genomic_DNA"/>
</dbReference>
<name>D3SRP5_NATMM</name>
<dbReference type="HOGENOM" id="CLU_862256_0_0_2"/>
<proteinExistence type="predicted"/>
<accession>D3SRP5</accession>
<dbReference type="PaxDb" id="547559-Nmag_3117"/>
<organism evidence="1 2">
    <name type="scientific">Natrialba magadii (strain ATCC 43099 / DSM 3394 / CCM 3739 / CIP 104546 / IAM 13178 / JCM 8861 / NBRC 102185 / NCIMB 2190 / MS3)</name>
    <name type="common">Natronobacterium magadii</name>
    <dbReference type="NCBI Taxonomy" id="547559"/>
    <lineage>
        <taxon>Archaea</taxon>
        <taxon>Methanobacteriati</taxon>
        <taxon>Methanobacteriota</taxon>
        <taxon>Stenosarchaea group</taxon>
        <taxon>Halobacteria</taxon>
        <taxon>Halobacteriales</taxon>
        <taxon>Natrialbaceae</taxon>
        <taxon>Natrialba</taxon>
    </lineage>
</organism>
<dbReference type="OrthoDB" id="373346at2157"/>
<reference evidence="2" key="1">
    <citation type="submission" date="2010-02" db="EMBL/GenBank/DDBJ databases">
        <title>Complete sequence of chromosome of Natrialba magadii ATCC 43099.</title>
        <authorList>
            <consortium name="US DOE Joint Genome Institute"/>
            <person name="Lucas S."/>
            <person name="Copeland A."/>
            <person name="Lapidus A."/>
            <person name="Cheng J.-F."/>
            <person name="Bruce D."/>
            <person name="Goodwin L."/>
            <person name="Pitluck S."/>
            <person name="Davenport K."/>
            <person name="Saunders E."/>
            <person name="Detter J.C."/>
            <person name="Han C."/>
            <person name="Tapia R."/>
            <person name="Land M."/>
            <person name="Hauser L."/>
            <person name="Kyrpides N."/>
            <person name="Mikhailova N."/>
            <person name="De Castro R.E."/>
            <person name="Maupin-Furlow J.A."/>
            <person name="Woyke T."/>
        </authorList>
    </citation>
    <scope>NUCLEOTIDE SEQUENCE [LARGE SCALE GENOMIC DNA]</scope>
    <source>
        <strain evidence="2">ATCC 43099 / DSM 3394 / CCM 3739 / CIP 104546 / IAM 13178 / JCM 8861 / NBRC 102185 / NCIMB 2190 / MS3</strain>
    </source>
</reference>
<dbReference type="STRING" id="547559.Nmag_3117"/>
<protein>
    <submittedName>
        <fullName evidence="1">Uncharacterized protein</fullName>
    </submittedName>
</protein>